<dbReference type="AlphaFoldDB" id="A0A2P2MMP4"/>
<evidence type="ECO:0000313" key="1">
    <source>
        <dbReference type="EMBL" id="MBX31478.1"/>
    </source>
</evidence>
<dbReference type="EMBL" id="GGEC01050994">
    <property type="protein sequence ID" value="MBX31478.1"/>
    <property type="molecule type" value="Transcribed_RNA"/>
</dbReference>
<accession>A0A2P2MMP4</accession>
<protein>
    <submittedName>
        <fullName evidence="1">Uncharacterized protein</fullName>
    </submittedName>
</protein>
<sequence length="33" mass="4120">MHLYLTKTKQYYYITSCFLPFNKIIKNISDYRI</sequence>
<reference evidence="1" key="1">
    <citation type="submission" date="2018-02" db="EMBL/GenBank/DDBJ databases">
        <title>Rhizophora mucronata_Transcriptome.</title>
        <authorList>
            <person name="Meera S.P."/>
            <person name="Sreeshan A."/>
            <person name="Augustine A."/>
        </authorList>
    </citation>
    <scope>NUCLEOTIDE SEQUENCE</scope>
    <source>
        <tissue evidence="1">Leaf</tissue>
    </source>
</reference>
<proteinExistence type="predicted"/>
<organism evidence="1">
    <name type="scientific">Rhizophora mucronata</name>
    <name type="common">Asiatic mangrove</name>
    <dbReference type="NCBI Taxonomy" id="61149"/>
    <lineage>
        <taxon>Eukaryota</taxon>
        <taxon>Viridiplantae</taxon>
        <taxon>Streptophyta</taxon>
        <taxon>Embryophyta</taxon>
        <taxon>Tracheophyta</taxon>
        <taxon>Spermatophyta</taxon>
        <taxon>Magnoliopsida</taxon>
        <taxon>eudicotyledons</taxon>
        <taxon>Gunneridae</taxon>
        <taxon>Pentapetalae</taxon>
        <taxon>rosids</taxon>
        <taxon>fabids</taxon>
        <taxon>Malpighiales</taxon>
        <taxon>Rhizophoraceae</taxon>
        <taxon>Rhizophora</taxon>
    </lineage>
</organism>
<name>A0A2P2MMP4_RHIMU</name>